<feature type="transmembrane region" description="Helical" evidence="7">
    <location>
        <begin position="46"/>
        <end position="65"/>
    </location>
</feature>
<feature type="transmembrane region" description="Helical" evidence="7">
    <location>
        <begin position="211"/>
        <end position="231"/>
    </location>
</feature>
<organism evidence="8 9">
    <name type="scientific">Novosphingobium flavum</name>
    <dbReference type="NCBI Taxonomy" id="1778672"/>
    <lineage>
        <taxon>Bacteria</taxon>
        <taxon>Pseudomonadati</taxon>
        <taxon>Pseudomonadota</taxon>
        <taxon>Alphaproteobacteria</taxon>
        <taxon>Sphingomonadales</taxon>
        <taxon>Sphingomonadaceae</taxon>
        <taxon>Novosphingobium</taxon>
    </lineage>
</organism>
<dbReference type="EMBL" id="JACLAW010000007">
    <property type="protein sequence ID" value="MBC2665887.1"/>
    <property type="molecule type" value="Genomic_DNA"/>
</dbReference>
<dbReference type="RefSeq" id="WP_185664174.1">
    <property type="nucleotide sequence ID" value="NZ_JACLAW010000007.1"/>
</dbReference>
<gene>
    <name evidence="8" type="ORF">H7F51_10155</name>
</gene>
<keyword evidence="2" id="KW-0813">Transport</keyword>
<dbReference type="GO" id="GO:0055085">
    <property type="term" value="P:transmembrane transport"/>
    <property type="evidence" value="ECO:0007669"/>
    <property type="project" value="InterPro"/>
</dbReference>
<dbReference type="Proteomes" id="UP000566813">
    <property type="component" value="Unassembled WGS sequence"/>
</dbReference>
<evidence type="ECO:0000256" key="5">
    <source>
        <dbReference type="ARBA" id="ARBA00022989"/>
    </source>
</evidence>
<evidence type="ECO:0000256" key="3">
    <source>
        <dbReference type="ARBA" id="ARBA00022475"/>
    </source>
</evidence>
<feature type="transmembrane region" description="Helical" evidence="7">
    <location>
        <begin position="268"/>
        <end position="288"/>
    </location>
</feature>
<comment type="caution">
    <text evidence="8">The sequence shown here is derived from an EMBL/GenBank/DDBJ whole genome shotgun (WGS) entry which is preliminary data.</text>
</comment>
<evidence type="ECO:0000256" key="2">
    <source>
        <dbReference type="ARBA" id="ARBA00022448"/>
    </source>
</evidence>
<evidence type="ECO:0000313" key="8">
    <source>
        <dbReference type="EMBL" id="MBC2665887.1"/>
    </source>
</evidence>
<evidence type="ECO:0000256" key="7">
    <source>
        <dbReference type="SAM" id="Phobius"/>
    </source>
</evidence>
<dbReference type="Pfam" id="PF03547">
    <property type="entry name" value="Mem_trans"/>
    <property type="match status" value="1"/>
</dbReference>
<keyword evidence="9" id="KW-1185">Reference proteome</keyword>
<dbReference type="GO" id="GO:0016020">
    <property type="term" value="C:membrane"/>
    <property type="evidence" value="ECO:0007669"/>
    <property type="project" value="UniProtKB-SubCell"/>
</dbReference>
<sequence length="325" mass="33382">MNGSSGLANLHALLAMAGVVAPIFLLIALGFALGRARVFSPEQVRGFGRFVLLVALPALLVSVLARADMSRVLRPDYLLVYTLASLVSFGLGLAWFRTAARTDLPTAAVRAMGMSCSNSAFIGLPVATMVFGAAGAGPFALNTIIENLLMWPVVLILIEVGQSGEHHPGRVVLSVAKNLVRSPMLVGIVIGAGISLSGVHLPEFASRTLGVVAGASAPLALFTIGASLAGVSLHGRRAAIGAIALGKLALHPLLVVLALMVVPIGDPVFRSAAVLLAAVPMLSSFPVLAQRTGDEATCSAALLVTTVISFFTLLVTMALLGLNLA</sequence>
<evidence type="ECO:0000256" key="4">
    <source>
        <dbReference type="ARBA" id="ARBA00022692"/>
    </source>
</evidence>
<feature type="transmembrane region" description="Helical" evidence="7">
    <location>
        <begin position="12"/>
        <end position="34"/>
    </location>
</feature>
<feature type="transmembrane region" description="Helical" evidence="7">
    <location>
        <begin position="300"/>
        <end position="322"/>
    </location>
</feature>
<keyword evidence="4 7" id="KW-0812">Transmembrane</keyword>
<evidence type="ECO:0000256" key="6">
    <source>
        <dbReference type="ARBA" id="ARBA00023136"/>
    </source>
</evidence>
<feature type="transmembrane region" description="Helical" evidence="7">
    <location>
        <begin position="77"/>
        <end position="96"/>
    </location>
</feature>
<keyword evidence="6 7" id="KW-0472">Membrane</keyword>
<keyword evidence="3" id="KW-1003">Cell membrane</keyword>
<name>A0A7X1FT55_9SPHN</name>
<proteinExistence type="predicted"/>
<comment type="subcellular location">
    <subcellularLocation>
        <location evidence="1">Membrane</location>
        <topology evidence="1">Multi-pass membrane protein</topology>
    </subcellularLocation>
</comment>
<reference evidence="8 9" key="1">
    <citation type="submission" date="2020-08" db="EMBL/GenBank/DDBJ databases">
        <title>The genome sequence of type strain Novosphingobium flavum NBRC 111647.</title>
        <authorList>
            <person name="Liu Y."/>
        </authorList>
    </citation>
    <scope>NUCLEOTIDE SEQUENCE [LARGE SCALE GENOMIC DNA]</scope>
    <source>
        <strain evidence="8 9">NBRC 111647</strain>
    </source>
</reference>
<protein>
    <submittedName>
        <fullName evidence="8">AEC family transporter</fullName>
    </submittedName>
</protein>
<feature type="transmembrane region" description="Helical" evidence="7">
    <location>
        <begin position="179"/>
        <end position="199"/>
    </location>
</feature>
<evidence type="ECO:0000256" key="1">
    <source>
        <dbReference type="ARBA" id="ARBA00004141"/>
    </source>
</evidence>
<dbReference type="InterPro" id="IPR004776">
    <property type="entry name" value="Mem_transp_PIN-like"/>
</dbReference>
<feature type="transmembrane region" description="Helical" evidence="7">
    <location>
        <begin position="238"/>
        <end position="262"/>
    </location>
</feature>
<accession>A0A7X1FT55</accession>
<dbReference type="AlphaFoldDB" id="A0A7X1FT55"/>
<dbReference type="PANTHER" id="PTHR36838:SF3">
    <property type="entry name" value="TRANSPORTER AUXIN EFFLUX CARRIER EC FAMILY"/>
    <property type="match status" value="1"/>
</dbReference>
<feature type="transmembrane region" description="Helical" evidence="7">
    <location>
        <begin position="108"/>
        <end position="133"/>
    </location>
</feature>
<keyword evidence="5 7" id="KW-1133">Transmembrane helix</keyword>
<dbReference type="PANTHER" id="PTHR36838">
    <property type="entry name" value="AUXIN EFFLUX CARRIER FAMILY PROTEIN"/>
    <property type="match status" value="1"/>
</dbReference>
<evidence type="ECO:0000313" key="9">
    <source>
        <dbReference type="Proteomes" id="UP000566813"/>
    </source>
</evidence>